<sequence>MLIREQRRSCGSEEIAFKSCCDGSRLGTEPIEVLGTEQALDPSSPEFHRRAALVQCCQVTQTRALVLKAPGRTLGMERTAGIHQSHHTHASLSKNREGFPWQDCKMKAQRVTQQTCLDLFQPEFRCTNSHPGCAGCFCKPLF</sequence>
<dbReference type="EMBL" id="LSYS01002427">
    <property type="protein sequence ID" value="OPJ86074.1"/>
    <property type="molecule type" value="Genomic_DNA"/>
</dbReference>
<evidence type="ECO:0000313" key="1">
    <source>
        <dbReference type="EMBL" id="OPJ86074.1"/>
    </source>
</evidence>
<accession>A0A1V4KNR6</accession>
<dbReference type="AlphaFoldDB" id="A0A1V4KNR6"/>
<name>A0A1V4KNR6_PATFA</name>
<protein>
    <submittedName>
        <fullName evidence="1">Uncharacterized protein</fullName>
    </submittedName>
</protein>
<evidence type="ECO:0000313" key="2">
    <source>
        <dbReference type="Proteomes" id="UP000190648"/>
    </source>
</evidence>
<gene>
    <name evidence="1" type="ORF">AV530_011266</name>
</gene>
<proteinExistence type="predicted"/>
<comment type="caution">
    <text evidence="1">The sequence shown here is derived from an EMBL/GenBank/DDBJ whole genome shotgun (WGS) entry which is preliminary data.</text>
</comment>
<dbReference type="Proteomes" id="UP000190648">
    <property type="component" value="Unassembled WGS sequence"/>
</dbReference>
<reference evidence="1 2" key="1">
    <citation type="submission" date="2016-02" db="EMBL/GenBank/DDBJ databases">
        <title>Band-tailed pigeon sequencing and assembly.</title>
        <authorList>
            <person name="Soares A.E."/>
            <person name="Novak B.J."/>
            <person name="Rice E.S."/>
            <person name="O'Connell B."/>
            <person name="Chang D."/>
            <person name="Weber S."/>
            <person name="Shapiro B."/>
        </authorList>
    </citation>
    <scope>NUCLEOTIDE SEQUENCE [LARGE SCALE GENOMIC DNA]</scope>
    <source>
        <strain evidence="1">BTP2013</strain>
        <tissue evidence="1">Blood</tissue>
    </source>
</reference>
<keyword evidence="2" id="KW-1185">Reference proteome</keyword>
<organism evidence="1 2">
    <name type="scientific">Patagioenas fasciata monilis</name>
    <dbReference type="NCBI Taxonomy" id="372326"/>
    <lineage>
        <taxon>Eukaryota</taxon>
        <taxon>Metazoa</taxon>
        <taxon>Chordata</taxon>
        <taxon>Craniata</taxon>
        <taxon>Vertebrata</taxon>
        <taxon>Euteleostomi</taxon>
        <taxon>Archelosauria</taxon>
        <taxon>Archosauria</taxon>
        <taxon>Dinosauria</taxon>
        <taxon>Saurischia</taxon>
        <taxon>Theropoda</taxon>
        <taxon>Coelurosauria</taxon>
        <taxon>Aves</taxon>
        <taxon>Neognathae</taxon>
        <taxon>Neoaves</taxon>
        <taxon>Columbimorphae</taxon>
        <taxon>Columbiformes</taxon>
        <taxon>Columbidae</taxon>
        <taxon>Patagioenas</taxon>
    </lineage>
</organism>